<evidence type="ECO:0000256" key="5">
    <source>
        <dbReference type="RuleBase" id="RU367036"/>
    </source>
</evidence>
<dbReference type="AlphaFoldDB" id="A0AAW1K991"/>
<evidence type="ECO:0000256" key="2">
    <source>
        <dbReference type="ARBA" id="ARBA00008861"/>
    </source>
</evidence>
<dbReference type="PANTHER" id="PTHR12510">
    <property type="entry name" value="TROPONIN C-AKIN-1 PROTEIN"/>
    <property type="match status" value="1"/>
</dbReference>
<organism evidence="7 8">
    <name type="scientific">Saponaria officinalis</name>
    <name type="common">Common soapwort</name>
    <name type="synonym">Lychnis saponaria</name>
    <dbReference type="NCBI Taxonomy" id="3572"/>
    <lineage>
        <taxon>Eukaryota</taxon>
        <taxon>Viridiplantae</taxon>
        <taxon>Streptophyta</taxon>
        <taxon>Embryophyta</taxon>
        <taxon>Tracheophyta</taxon>
        <taxon>Spermatophyta</taxon>
        <taxon>Magnoliopsida</taxon>
        <taxon>eudicotyledons</taxon>
        <taxon>Gunneridae</taxon>
        <taxon>Pentapetalae</taxon>
        <taxon>Caryophyllales</taxon>
        <taxon>Caryophyllaceae</taxon>
        <taxon>Caryophylleae</taxon>
        <taxon>Saponaria</taxon>
    </lineage>
</organism>
<protein>
    <recommendedName>
        <fullName evidence="5">Gamma-glutamylcyclotransferase family protein</fullName>
    </recommendedName>
</protein>
<comment type="similarity">
    <text evidence="2 5">Belongs to the gamma-glutamylcyclotransferase family.</text>
</comment>
<name>A0AAW1K991_SAPOF</name>
<evidence type="ECO:0000259" key="6">
    <source>
        <dbReference type="Pfam" id="PF06094"/>
    </source>
</evidence>
<comment type="caution">
    <text evidence="7">The sequence shown here is derived from an EMBL/GenBank/DDBJ whole genome shotgun (WGS) entry which is preliminary data.</text>
</comment>
<dbReference type="GO" id="GO:0061929">
    <property type="term" value="F:gamma-glutamylaminecyclotransferase activity"/>
    <property type="evidence" value="ECO:0007669"/>
    <property type="project" value="InterPro"/>
</dbReference>
<dbReference type="Proteomes" id="UP001443914">
    <property type="component" value="Unassembled WGS sequence"/>
</dbReference>
<feature type="domain" description="Gamma-glutamylcyclotransferase AIG2-like" evidence="6">
    <location>
        <begin position="15"/>
        <end position="126"/>
    </location>
</feature>
<keyword evidence="3" id="KW-0808">Transferase</keyword>
<evidence type="ECO:0000256" key="3">
    <source>
        <dbReference type="ARBA" id="ARBA00023315"/>
    </source>
</evidence>
<proteinExistence type="inferred from homology"/>
<dbReference type="GO" id="GO:0005829">
    <property type="term" value="C:cytosol"/>
    <property type="evidence" value="ECO:0007669"/>
    <property type="project" value="TreeGrafter"/>
</dbReference>
<evidence type="ECO:0000313" key="8">
    <source>
        <dbReference type="Proteomes" id="UP001443914"/>
    </source>
</evidence>
<dbReference type="InterPro" id="IPR036568">
    <property type="entry name" value="GGCT-like_sf"/>
</dbReference>
<dbReference type="Pfam" id="PF06094">
    <property type="entry name" value="GGACT"/>
    <property type="match status" value="1"/>
</dbReference>
<evidence type="ECO:0000313" key="7">
    <source>
        <dbReference type="EMBL" id="KAK9716206.1"/>
    </source>
</evidence>
<dbReference type="EMBL" id="JBDFQZ010000006">
    <property type="protein sequence ID" value="KAK9716206.1"/>
    <property type="molecule type" value="Genomic_DNA"/>
</dbReference>
<dbReference type="InterPro" id="IPR039126">
    <property type="entry name" value="GGACT"/>
</dbReference>
<dbReference type="CDD" id="cd06661">
    <property type="entry name" value="GGCT_like"/>
    <property type="match status" value="1"/>
</dbReference>
<evidence type="ECO:0000256" key="1">
    <source>
        <dbReference type="ARBA" id="ARBA00002782"/>
    </source>
</evidence>
<accession>A0AAW1K991</accession>
<keyword evidence="3" id="KW-0012">Acyltransferase</keyword>
<keyword evidence="8" id="KW-1185">Reference proteome</keyword>
<reference evidence="7" key="1">
    <citation type="submission" date="2024-03" db="EMBL/GenBank/DDBJ databases">
        <title>WGS assembly of Saponaria officinalis var. Norfolk2.</title>
        <authorList>
            <person name="Jenkins J."/>
            <person name="Shu S."/>
            <person name="Grimwood J."/>
            <person name="Barry K."/>
            <person name="Goodstein D."/>
            <person name="Schmutz J."/>
            <person name="Leebens-Mack J."/>
            <person name="Osbourn A."/>
        </authorList>
    </citation>
    <scope>NUCLEOTIDE SEQUENCE [LARGE SCALE GENOMIC DNA]</scope>
    <source>
        <strain evidence="7">JIC</strain>
    </source>
</reference>
<comment type="function">
    <text evidence="1">Putative gamma-glutamylcyclotransferase.</text>
</comment>
<evidence type="ECO:0000256" key="4">
    <source>
        <dbReference type="PIRSR" id="PIRSR639126-1"/>
    </source>
</evidence>
<dbReference type="InterPro" id="IPR013024">
    <property type="entry name" value="GGCT-like"/>
</dbReference>
<feature type="active site" description="Proton acceptor" evidence="4">
    <location>
        <position position="93"/>
    </location>
</feature>
<dbReference type="PANTHER" id="PTHR12510:SF15">
    <property type="entry name" value="GAMMA-GLUTAMYLCYCLOTRANSFERASE FAMILY PROTEIN"/>
    <property type="match status" value="1"/>
</dbReference>
<dbReference type="InterPro" id="IPR009288">
    <property type="entry name" value="AIG2-like_dom"/>
</dbReference>
<sequence length="174" mass="19230">MSTTPTTTNDAETLIFVYGTLKRSFPNHHLLETFLATDDAKFLGVYKTVDPYPMVRGPLGVPFLINLPGSGLRVKGELYSVSGRALARLDELEGIGRGHYERLPAVVTAEDGGGEVSEVEAYYADRGFAEELWEKSGRNAVAEYLPSDAEKYVGVEARDVEFSLGDYIRVYLQQ</sequence>
<dbReference type="GO" id="GO:0016746">
    <property type="term" value="F:acyltransferase activity"/>
    <property type="evidence" value="ECO:0007669"/>
    <property type="project" value="UniProtKB-KW"/>
</dbReference>
<dbReference type="Gene3D" id="3.10.490.10">
    <property type="entry name" value="Gamma-glutamyl cyclotransferase-like"/>
    <property type="match status" value="1"/>
</dbReference>
<gene>
    <name evidence="7" type="ORF">RND81_06G218300</name>
</gene>
<dbReference type="SUPFAM" id="SSF110857">
    <property type="entry name" value="Gamma-glutamyl cyclotransferase-like"/>
    <property type="match status" value="1"/>
</dbReference>